<dbReference type="EMBL" id="KK117280">
    <property type="protein sequence ID" value="KFM70030.1"/>
    <property type="molecule type" value="Genomic_DNA"/>
</dbReference>
<dbReference type="PANTHER" id="PTHR44170:SF6">
    <property type="entry name" value="CONTACTIN"/>
    <property type="match status" value="1"/>
</dbReference>
<proteinExistence type="predicted"/>
<dbReference type="SMART" id="SM00409">
    <property type="entry name" value="IG"/>
    <property type="match status" value="1"/>
</dbReference>
<dbReference type="STRING" id="407821.A0A087TY41"/>
<evidence type="ECO:0000313" key="6">
    <source>
        <dbReference type="Proteomes" id="UP000054359"/>
    </source>
</evidence>
<dbReference type="InterPro" id="IPR007110">
    <property type="entry name" value="Ig-like_dom"/>
</dbReference>
<dbReference type="Pfam" id="PF13927">
    <property type="entry name" value="Ig_3"/>
    <property type="match status" value="1"/>
</dbReference>
<dbReference type="GO" id="GO:0098609">
    <property type="term" value="P:cell-cell adhesion"/>
    <property type="evidence" value="ECO:0007669"/>
    <property type="project" value="TreeGrafter"/>
</dbReference>
<feature type="non-terminal residue" evidence="5">
    <location>
        <position position="196"/>
    </location>
</feature>
<evidence type="ECO:0000256" key="3">
    <source>
        <dbReference type="ARBA" id="ARBA00023319"/>
    </source>
</evidence>
<dbReference type="SMART" id="SM00408">
    <property type="entry name" value="IGc2"/>
    <property type="match status" value="1"/>
</dbReference>
<dbReference type="PROSITE" id="PS50835">
    <property type="entry name" value="IG_LIKE"/>
    <property type="match status" value="1"/>
</dbReference>
<feature type="domain" description="Ig-like" evidence="4">
    <location>
        <begin position="53"/>
        <end position="143"/>
    </location>
</feature>
<dbReference type="Pfam" id="PF07679">
    <property type="entry name" value="I-set"/>
    <property type="match status" value="1"/>
</dbReference>
<organism evidence="5 6">
    <name type="scientific">Stegodyphus mimosarum</name>
    <name type="common">African social velvet spider</name>
    <dbReference type="NCBI Taxonomy" id="407821"/>
    <lineage>
        <taxon>Eukaryota</taxon>
        <taxon>Metazoa</taxon>
        <taxon>Ecdysozoa</taxon>
        <taxon>Arthropoda</taxon>
        <taxon>Chelicerata</taxon>
        <taxon>Arachnida</taxon>
        <taxon>Araneae</taxon>
        <taxon>Araneomorphae</taxon>
        <taxon>Entelegynae</taxon>
        <taxon>Eresoidea</taxon>
        <taxon>Eresidae</taxon>
        <taxon>Stegodyphus</taxon>
    </lineage>
</organism>
<keyword evidence="6" id="KW-1185">Reference proteome</keyword>
<evidence type="ECO:0000259" key="4">
    <source>
        <dbReference type="PROSITE" id="PS50835"/>
    </source>
</evidence>
<dbReference type="InterPro" id="IPR013098">
    <property type="entry name" value="Ig_I-set"/>
</dbReference>
<dbReference type="PANTHER" id="PTHR44170">
    <property type="entry name" value="PROTEIN SIDEKICK"/>
    <property type="match status" value="1"/>
</dbReference>
<protein>
    <submittedName>
        <fullName evidence="5">Down syndrome cell adhesion molecule-like protein Dscam2</fullName>
    </submittedName>
</protein>
<dbReference type="OMA" id="RWHRTIG"/>
<keyword evidence="3" id="KW-0393">Immunoglobulin domain</keyword>
<evidence type="ECO:0000256" key="1">
    <source>
        <dbReference type="ARBA" id="ARBA00022737"/>
    </source>
</evidence>
<dbReference type="InterPro" id="IPR003598">
    <property type="entry name" value="Ig_sub2"/>
</dbReference>
<accession>A0A087TY41</accession>
<gene>
    <name evidence="5" type="ORF">X975_05093</name>
</gene>
<dbReference type="InterPro" id="IPR036179">
    <property type="entry name" value="Ig-like_dom_sf"/>
</dbReference>
<dbReference type="Proteomes" id="UP000054359">
    <property type="component" value="Unassembled WGS sequence"/>
</dbReference>
<name>A0A087TY41_STEMI</name>
<dbReference type="SUPFAM" id="SSF48726">
    <property type="entry name" value="Immunoglobulin"/>
    <property type="match status" value="2"/>
</dbReference>
<keyword evidence="1" id="KW-0677">Repeat</keyword>
<evidence type="ECO:0000256" key="2">
    <source>
        <dbReference type="ARBA" id="ARBA00023157"/>
    </source>
</evidence>
<dbReference type="FunFam" id="2.60.40.10:FF:000032">
    <property type="entry name" value="palladin isoform X1"/>
    <property type="match status" value="1"/>
</dbReference>
<dbReference type="AlphaFoldDB" id="A0A087TY41"/>
<reference evidence="5 6" key="1">
    <citation type="submission" date="2013-11" db="EMBL/GenBank/DDBJ databases">
        <title>Genome sequencing of Stegodyphus mimosarum.</title>
        <authorList>
            <person name="Bechsgaard J."/>
        </authorList>
    </citation>
    <scope>NUCLEOTIDE SEQUENCE [LARGE SCALE GENOMIC DNA]</scope>
</reference>
<dbReference type="Gene3D" id="2.60.40.10">
    <property type="entry name" value="Immunoglobulins"/>
    <property type="match status" value="3"/>
</dbReference>
<keyword evidence="2" id="KW-1015">Disulfide bond</keyword>
<sequence length="196" mass="22242">MLENGDLYFRDVTERDSSFSFRCHTENLITREKKVSTNYSKIIVTEPHHNQPPRIIHRSSRVTASLGHRMTLSCIAQGYPVPMYRWHRTIGGQRILSEVGSSVRQEGGVLIFNKVLRTDAGRYSCHVSNSMGEDRVDMELLVEEPLKVNLSPQLLQLDVGKTALFNCSVEGHPIGSVVWKKDTRFIASNSRVQFPT</sequence>
<dbReference type="InterPro" id="IPR003599">
    <property type="entry name" value="Ig_sub"/>
</dbReference>
<dbReference type="GO" id="GO:0016020">
    <property type="term" value="C:membrane"/>
    <property type="evidence" value="ECO:0007669"/>
    <property type="project" value="UniProtKB-SubCell"/>
</dbReference>
<dbReference type="InterPro" id="IPR013783">
    <property type="entry name" value="Ig-like_fold"/>
</dbReference>
<dbReference type="OrthoDB" id="152385at2759"/>
<evidence type="ECO:0000313" key="5">
    <source>
        <dbReference type="EMBL" id="KFM70030.1"/>
    </source>
</evidence>